<proteinExistence type="predicted"/>
<organism evidence="8 9">
    <name type="scientific">Ascochyta lentis</name>
    <dbReference type="NCBI Taxonomy" id="205686"/>
    <lineage>
        <taxon>Eukaryota</taxon>
        <taxon>Fungi</taxon>
        <taxon>Dikarya</taxon>
        <taxon>Ascomycota</taxon>
        <taxon>Pezizomycotina</taxon>
        <taxon>Dothideomycetes</taxon>
        <taxon>Pleosporomycetidae</taxon>
        <taxon>Pleosporales</taxon>
        <taxon>Pleosporineae</taxon>
        <taxon>Didymellaceae</taxon>
        <taxon>Ascochyta</taxon>
    </lineage>
</organism>
<comment type="subcellular location">
    <subcellularLocation>
        <location evidence="1">Nucleus</location>
    </subcellularLocation>
</comment>
<dbReference type="GO" id="GO:0006351">
    <property type="term" value="P:DNA-templated transcription"/>
    <property type="evidence" value="ECO:0007669"/>
    <property type="project" value="InterPro"/>
</dbReference>
<dbReference type="InterPro" id="IPR051089">
    <property type="entry name" value="prtT"/>
</dbReference>
<gene>
    <name evidence="8" type="ORF">EKO04_005673</name>
</gene>
<protein>
    <recommendedName>
        <fullName evidence="7">Xylanolytic transcriptional activator regulatory domain-containing protein</fullName>
    </recommendedName>
</protein>
<dbReference type="GO" id="GO:0008270">
    <property type="term" value="F:zinc ion binding"/>
    <property type="evidence" value="ECO:0007669"/>
    <property type="project" value="InterPro"/>
</dbReference>
<dbReference type="OrthoDB" id="5424793at2759"/>
<evidence type="ECO:0000256" key="4">
    <source>
        <dbReference type="ARBA" id="ARBA00023163"/>
    </source>
</evidence>
<name>A0A8H7MHL5_9PLEO</name>
<keyword evidence="9" id="KW-1185">Reference proteome</keyword>
<evidence type="ECO:0000256" key="5">
    <source>
        <dbReference type="ARBA" id="ARBA00023242"/>
    </source>
</evidence>
<keyword evidence="4" id="KW-0804">Transcription</keyword>
<feature type="domain" description="Xylanolytic transcriptional activator regulatory" evidence="7">
    <location>
        <begin position="241"/>
        <end position="366"/>
    </location>
</feature>
<dbReference type="GO" id="GO:0000976">
    <property type="term" value="F:transcription cis-regulatory region binding"/>
    <property type="evidence" value="ECO:0007669"/>
    <property type="project" value="TreeGrafter"/>
</dbReference>
<evidence type="ECO:0000259" key="7">
    <source>
        <dbReference type="Pfam" id="PF04082"/>
    </source>
</evidence>
<evidence type="ECO:0000256" key="2">
    <source>
        <dbReference type="ARBA" id="ARBA00023015"/>
    </source>
</evidence>
<evidence type="ECO:0000313" key="8">
    <source>
        <dbReference type="EMBL" id="KAF9696654.1"/>
    </source>
</evidence>
<dbReference type="InterPro" id="IPR007219">
    <property type="entry name" value="XnlR_reg_dom"/>
</dbReference>
<dbReference type="CDD" id="cd12148">
    <property type="entry name" value="fungal_TF_MHR"/>
    <property type="match status" value="1"/>
</dbReference>
<sequence length="693" mass="78457">MSTLQKPQNALLAKQPIRDVSARCELIKYAGVLLLSVSVYGPRLLEGLESYEPHQRRRISQVEQKIDGLVASLVNPVAAAQPTANTAPGATEHEQPSVLGGDFAPQTSERRTPVAPGNWLLFPSSFEQRPQSPEKRPEQVDEGEDATDRQYIEQIRNIHSFDDHGDIDKYSNGLFKASKRNEEPIEDPLINDLLTTGEADSLLDEYRKMSQSFPFVPLGSTVTARKLYQEAPMLFLATMTAASWREHQRQLALDAIYRQELASRTIVRPRKNLSLVQSVLVYLSWYHFVFSHKTQQIFFLHHLVVGLALDIGLHCDFQPISFVNRRKPQQANPQEKRERQRAFLGCYYLASMVSAALQKPNLLKYSSEMTEWAQDLKSYGEFETDKTIEPLISLRQLDDQVQDTLFTGAAAEASLADSRMAMHVRFLETQLDAWRRGCDGVGCHRMLSLSYFYTDMVLHTVALRPLPESVQPTAIDATHLKALLSALEAAKQFFDALLSFPASEYHLISFSEWIRLPAAMMFVAKLCIPTNAHAAAGWDVKAAQDVVRLETSLEALCYRFQNQTTYDKVKQPHPDFWWAMRFVTDLTRDWYVRKINQQVQSDASNRPTSCENTANHLLALPTPPDRRTQNEFADLANMDFSNDTCFGAGEEGEDDPFAFMKSADFDMEQFFELGIWGDEAYKGMSFGGSGMSF</sequence>
<dbReference type="Proteomes" id="UP000651452">
    <property type="component" value="Unassembled WGS sequence"/>
</dbReference>
<evidence type="ECO:0000313" key="9">
    <source>
        <dbReference type="Proteomes" id="UP000651452"/>
    </source>
</evidence>
<dbReference type="AlphaFoldDB" id="A0A8H7MHL5"/>
<comment type="caution">
    <text evidence="8">The sequence shown here is derived from an EMBL/GenBank/DDBJ whole genome shotgun (WGS) entry which is preliminary data.</text>
</comment>
<dbReference type="GO" id="GO:0005634">
    <property type="term" value="C:nucleus"/>
    <property type="evidence" value="ECO:0007669"/>
    <property type="project" value="UniProtKB-SubCell"/>
</dbReference>
<dbReference type="PANTHER" id="PTHR31845">
    <property type="entry name" value="FINGER DOMAIN PROTEIN, PUTATIVE-RELATED"/>
    <property type="match status" value="1"/>
</dbReference>
<dbReference type="EMBL" id="RZGK01000009">
    <property type="protein sequence ID" value="KAF9696654.1"/>
    <property type="molecule type" value="Genomic_DNA"/>
</dbReference>
<accession>A0A8H7MHL5</accession>
<dbReference type="GO" id="GO:0000981">
    <property type="term" value="F:DNA-binding transcription factor activity, RNA polymerase II-specific"/>
    <property type="evidence" value="ECO:0007669"/>
    <property type="project" value="TreeGrafter"/>
</dbReference>
<evidence type="ECO:0000256" key="3">
    <source>
        <dbReference type="ARBA" id="ARBA00023125"/>
    </source>
</evidence>
<reference evidence="8" key="1">
    <citation type="submission" date="2018-12" db="EMBL/GenBank/DDBJ databases">
        <authorList>
            <person name="Syme R.A."/>
            <person name="Farfan-Caceres L."/>
            <person name="Lichtenzveig J."/>
        </authorList>
    </citation>
    <scope>NUCLEOTIDE SEQUENCE</scope>
    <source>
        <strain evidence="8">Al4</strain>
    </source>
</reference>
<evidence type="ECO:0000256" key="6">
    <source>
        <dbReference type="SAM" id="MobiDB-lite"/>
    </source>
</evidence>
<keyword evidence="5" id="KW-0539">Nucleus</keyword>
<dbReference type="PANTHER" id="PTHR31845:SF10">
    <property type="entry name" value="ZN(II)2CYS6 TRANSCRIPTION FACTOR (EUROFUNG)"/>
    <property type="match status" value="1"/>
</dbReference>
<keyword evidence="2" id="KW-0805">Transcription regulation</keyword>
<reference evidence="8" key="2">
    <citation type="submission" date="2020-09" db="EMBL/GenBank/DDBJ databases">
        <title>Reference genome assembly for Australian Ascochyta lentis isolate Al4.</title>
        <authorList>
            <person name="Lee R.C."/>
            <person name="Farfan-Caceres L.M."/>
            <person name="Debler J.W."/>
            <person name="Williams A.H."/>
            <person name="Henares B.M."/>
        </authorList>
    </citation>
    <scope>NUCLEOTIDE SEQUENCE</scope>
    <source>
        <strain evidence="8">Al4</strain>
    </source>
</reference>
<feature type="region of interest" description="Disordered" evidence="6">
    <location>
        <begin position="83"/>
        <end position="146"/>
    </location>
</feature>
<evidence type="ECO:0000256" key="1">
    <source>
        <dbReference type="ARBA" id="ARBA00004123"/>
    </source>
</evidence>
<dbReference type="Pfam" id="PF04082">
    <property type="entry name" value="Fungal_trans"/>
    <property type="match status" value="1"/>
</dbReference>
<keyword evidence="3" id="KW-0238">DNA-binding</keyword>